<dbReference type="EMBL" id="JAAMRR010001163">
    <property type="protein sequence ID" value="NGX97941.1"/>
    <property type="molecule type" value="Genomic_DNA"/>
</dbReference>
<comment type="caution">
    <text evidence="1">The sequence shown here is derived from an EMBL/GenBank/DDBJ whole genome shotgun (WGS) entry which is preliminary data.</text>
</comment>
<dbReference type="Proteomes" id="UP000480266">
    <property type="component" value="Unassembled WGS sequence"/>
</dbReference>
<gene>
    <name evidence="1" type="ORF">G4V63_22850</name>
</gene>
<proteinExistence type="predicted"/>
<keyword evidence="2" id="KW-1185">Reference proteome</keyword>
<name>A0A7C9RIS2_9BRAD</name>
<reference evidence="1" key="1">
    <citation type="submission" date="2020-02" db="EMBL/GenBank/DDBJ databases">
        <title>Draft genome sequence of Candidatus Afipia apatlaquensis IBT-C3, a potential strain for decolorization of textile dyes.</title>
        <authorList>
            <person name="Sanchez-Reyes A."/>
            <person name="Breton-Deval L."/>
            <person name="Mangelson H."/>
            <person name="Sanchez-Flores A."/>
        </authorList>
    </citation>
    <scope>NUCLEOTIDE SEQUENCE [LARGE SCALE GENOMIC DNA]</scope>
    <source>
        <strain evidence="1">IBT-C3</strain>
    </source>
</reference>
<accession>A0A7C9RIS2</accession>
<protein>
    <submittedName>
        <fullName evidence="1">Uncharacterized protein</fullName>
    </submittedName>
</protein>
<feature type="non-terminal residue" evidence="1">
    <location>
        <position position="67"/>
    </location>
</feature>
<evidence type="ECO:0000313" key="1">
    <source>
        <dbReference type="EMBL" id="NGX97941.1"/>
    </source>
</evidence>
<organism evidence="1 2">
    <name type="scientific">Candidatus Afipia apatlaquensis</name>
    <dbReference type="NCBI Taxonomy" id="2712852"/>
    <lineage>
        <taxon>Bacteria</taxon>
        <taxon>Pseudomonadati</taxon>
        <taxon>Pseudomonadota</taxon>
        <taxon>Alphaproteobacteria</taxon>
        <taxon>Hyphomicrobiales</taxon>
        <taxon>Nitrobacteraceae</taxon>
        <taxon>Afipia</taxon>
    </lineage>
</organism>
<dbReference type="AlphaFoldDB" id="A0A7C9RIS2"/>
<evidence type="ECO:0000313" key="2">
    <source>
        <dbReference type="Proteomes" id="UP000480266"/>
    </source>
</evidence>
<sequence length="67" mass="7249">MAAHAIAGTLVARALGLSRDLDMRQQNLRSLLAALLLLHPNSITPSRADDQAASHPIQEEIWAMPLP</sequence>